<dbReference type="EMBL" id="CP130612">
    <property type="protein sequence ID" value="WKW13202.1"/>
    <property type="molecule type" value="Genomic_DNA"/>
</dbReference>
<feature type="chain" id="PRO_5041453995" evidence="2">
    <location>
        <begin position="27"/>
        <end position="1781"/>
    </location>
</feature>
<reference evidence="5" key="1">
    <citation type="submission" date="2023-07" db="EMBL/GenBank/DDBJ databases">
        <authorList>
            <person name="Haufschild T."/>
            <person name="Kallscheuer N."/>
            <person name="Hammer J."/>
            <person name="Kohn T."/>
            <person name="Kabuu M."/>
            <person name="Jogler M."/>
            <person name="Wohfarth N."/>
            <person name="Heuer A."/>
            <person name="Rohde M."/>
            <person name="van Teeseling M.C.F."/>
            <person name="Jogler C."/>
        </authorList>
    </citation>
    <scope>NUCLEOTIDE SEQUENCE</scope>
    <source>
        <strain evidence="4">Strain 138</strain>
        <strain evidence="5">Strain 318</strain>
    </source>
</reference>
<comment type="similarity">
    <text evidence="1">Belongs to the intimin/invasin family.</text>
</comment>
<organism evidence="5 6">
    <name type="scientific">Pseudogemmatithrix spongiicola</name>
    <dbReference type="NCBI Taxonomy" id="3062599"/>
    <lineage>
        <taxon>Bacteria</taxon>
        <taxon>Pseudomonadati</taxon>
        <taxon>Gemmatimonadota</taxon>
        <taxon>Gemmatimonadia</taxon>
        <taxon>Gemmatimonadales</taxon>
        <taxon>Gemmatimonadaceae</taxon>
        <taxon>Pseudogemmatithrix</taxon>
    </lineage>
</organism>
<feature type="domain" description="Big-1" evidence="3">
    <location>
        <begin position="255"/>
        <end position="349"/>
    </location>
</feature>
<protein>
    <submittedName>
        <fullName evidence="5">Ig-like domain-containing protein</fullName>
    </submittedName>
</protein>
<dbReference type="PROSITE" id="PS51127">
    <property type="entry name" value="BIG1"/>
    <property type="match status" value="1"/>
</dbReference>
<dbReference type="EMBL" id="CP130613">
    <property type="protein sequence ID" value="WKW16109.1"/>
    <property type="molecule type" value="Genomic_DNA"/>
</dbReference>
<proteinExistence type="inferred from homology"/>
<sequence length="1781" mass="185631">MSTRLHPIRRGAVLALALFASLLSCGRDLTGPGGRGSLVALQLAPDFSSMVDTVNGVAYSIAELVPFTRVRVELRRVDNSVAASTVIDFPADATELPLSIDVRLGAAARDGAEPLTAFLRYINAAGDTVFAGGPVAVTARAGRNEEPPPPVQIPIAPTVPGAVFASIDISPDSAAGNTGTSLSFTATGYDAQNNVVSNAIIGFVSRNPAIATVPNLGSGTVNLVAVRGETWIVAQSLTGLRDSAHVRVLPVPTQLIKISGDAQTALQNVAFAQPLRVRVLAADNLPVAGATVSFAVASGDGAVSAATATTDIDGYASVIWTAGSTLGAASVTASVGTPAITTTFTGTQVNAGPTSLAFETEPTAILAGDTLPPIRVAVRNALGQTITSFTGVVSISRVGTAPGLLVGDTAVAAVAGVATFRGLTVTKAGTDYRLVAILAGVPNQLSSTFPVSPAPPHAIQLVSGGGQFADPSTALAAPIVVRVIDVFSYPVVGATVNFAVQSGEGSVTPSSATTDANGQASVQWTVGAAGSQLLRITAGTAPALDVTAQLNDLDGPPVVFAGYDSTLVRIGFSRSVPIYLSSRADTTVTASLSTNNAGLTWSAPTATFAPQARRSDVTLSAADALAPGTYWAYVNSAIGNDSIEVTVDSAFVMFTDLYYDRVTGGDTVSLALRLSDPAPAGGYTVRVKALDSTAAQVLKATGGGPVTAGCLNPDYCNYSSVIVAEGTPDDSVDIVIPTGEIIAHVAVIITTPPGAGSQTVPLSVSAAKHRGDATAFYTTSSLPSISGQIDTVGIGLAAAASFYWNDISSARDRTFRLRSLTPTLFTVDSIVTIPRLEYYSTIFEVRGLAAGAGLLEWGNAQIGYDTISVGVVQPRISLLNATTTGPDAASRDLYVYLDAPGNTAYLTPLADVPITVTSLDTAIAKVETRSVTIPGGTFETTFRLRYGSVGTTKVVASAPGFIPDTLDVTSTAVSFTVNTGSGTLAVGTQLPWTVSILSRNGDVGSPRRIQMQTRNPARTRVVVREFNITRSTSGIATFELAGLSAGADTADFFLDNVYVQSLPFVVSTPKLLLNTGSVQTIDPDSLFTWTLPAYLADSLNFARLAADTVRGTLRSSDPSVVLVTDSLLTIRPNLATSTNDLEIVGVNPGTAILTLSAPGYPNFVDTVTVRPRAIALGGPSGVGQGLLNYMTLVRNSVPSLALPLTITHQGPGRVDFVEPLTEFPASQDLLFEYITGTTVGVDTVIVSAPGHVPDTTIYTVYASRAELVADASVAGGFTDEFVYASLRFFESAAGYDPAATKRFRVTSSDTTRAKVLQDTIIVAGLGGSSRDAKVRYGNPGAVQLIMTDLDGVYAPDTLEVTVGPRRIYGWTDWDENYLPIGVRQRSYEDNMYVELGYYVERDTWVRFTTSRPGLISIPDSVKIPAGEAWAYFNLAAGDTVGGVRVTASLPGFTPWEFDVAVTRSILQICNCSAYVGADNVSEVYVVDALEQYGRPLAVATPLRFRSENSAIANVLQAEWTFPADSDYVAARVFRGVAPGRTTVSVTDARGDVFSRLEPAYSTIEIQQPILAARNTRYFATPGLETTGSDHIVDASIIRDSIWVRLTSANGRMLPAMDSVLVASSDLVLDNRIMSYTESSDTPFKLRGVSAGEDTLILNATGLPTQRVPVTVQPGVLRLAPNTPSVITVGDSLLVTVNFAGADGVIGATTSSNVTLNFGFLDATLRLAPSVVHAVDNALVVPPGATAASFWLKATSAGVGTFEINSESFRTLRITVEARARP</sequence>
<evidence type="ECO:0000259" key="3">
    <source>
        <dbReference type="PROSITE" id="PS51127"/>
    </source>
</evidence>
<dbReference type="InterPro" id="IPR008964">
    <property type="entry name" value="Invasin/intimin_cell_adhesion"/>
</dbReference>
<evidence type="ECO:0000313" key="4">
    <source>
        <dbReference type="EMBL" id="WKW13202.1"/>
    </source>
</evidence>
<evidence type="ECO:0000256" key="2">
    <source>
        <dbReference type="SAM" id="SignalP"/>
    </source>
</evidence>
<name>A0AA49Q8T6_9BACT</name>
<dbReference type="Gene3D" id="2.60.40.1080">
    <property type="match status" value="1"/>
</dbReference>
<evidence type="ECO:0000313" key="5">
    <source>
        <dbReference type="EMBL" id="WKW16109.1"/>
    </source>
</evidence>
<dbReference type="InterPro" id="IPR013783">
    <property type="entry name" value="Ig-like_fold"/>
</dbReference>
<dbReference type="RefSeq" id="WP_367886062.1">
    <property type="nucleotide sequence ID" value="NZ_CP130612.1"/>
</dbReference>
<dbReference type="KEGG" id="pspc:Strain318_002519"/>
<keyword evidence="2" id="KW-0732">Signal</keyword>
<evidence type="ECO:0000256" key="1">
    <source>
        <dbReference type="ARBA" id="ARBA00010116"/>
    </source>
</evidence>
<accession>A0AA49JWP6</accession>
<feature type="signal peptide" evidence="2">
    <location>
        <begin position="1"/>
        <end position="26"/>
    </location>
</feature>
<gene>
    <name evidence="4" type="ORF">Strain138_002519</name>
    <name evidence="5" type="ORF">Strain318_002519</name>
</gene>
<dbReference type="SUPFAM" id="SSF49373">
    <property type="entry name" value="Invasin/intimin cell-adhesion fragments"/>
    <property type="match status" value="2"/>
</dbReference>
<evidence type="ECO:0000313" key="6">
    <source>
        <dbReference type="Proteomes" id="UP001229955"/>
    </source>
</evidence>
<keyword evidence="6" id="KW-1185">Reference proteome</keyword>
<dbReference type="Gene3D" id="2.60.40.10">
    <property type="entry name" value="Immunoglobulins"/>
    <property type="match status" value="2"/>
</dbReference>
<dbReference type="Proteomes" id="UP001229955">
    <property type="component" value="Chromosome"/>
</dbReference>
<accession>A0AA49Q8T6</accession>
<dbReference type="InterPro" id="IPR003344">
    <property type="entry name" value="Big_1_dom"/>
</dbReference>
<dbReference type="PROSITE" id="PS51257">
    <property type="entry name" value="PROKAR_LIPOPROTEIN"/>
    <property type="match status" value="1"/>
</dbReference>